<reference evidence="1" key="1">
    <citation type="submission" date="2020-05" db="EMBL/GenBank/DDBJ databases">
        <authorList>
            <person name="Chiriac C."/>
            <person name="Salcher M."/>
            <person name="Ghai R."/>
            <person name="Kavagutti S V."/>
        </authorList>
    </citation>
    <scope>NUCLEOTIDE SEQUENCE</scope>
</reference>
<protein>
    <submittedName>
        <fullName evidence="1">Unannotated protein</fullName>
    </submittedName>
</protein>
<accession>A0A6J6KX41</accession>
<dbReference type="EMBL" id="CAEZWG010000121">
    <property type="protein sequence ID" value="CAB4654377.1"/>
    <property type="molecule type" value="Genomic_DNA"/>
</dbReference>
<evidence type="ECO:0000313" key="1">
    <source>
        <dbReference type="EMBL" id="CAB4654377.1"/>
    </source>
</evidence>
<dbReference type="AlphaFoldDB" id="A0A6J6KX41"/>
<organism evidence="1">
    <name type="scientific">freshwater metagenome</name>
    <dbReference type="NCBI Taxonomy" id="449393"/>
    <lineage>
        <taxon>unclassified sequences</taxon>
        <taxon>metagenomes</taxon>
        <taxon>ecological metagenomes</taxon>
    </lineage>
</organism>
<sequence length="49" mass="5287">MLFTSISSRLAVNTPAWVLISVGITEVGINASSPLPKPPLRVLIKQSHF</sequence>
<gene>
    <name evidence="1" type="ORF">UFOPK2234_00649</name>
</gene>
<proteinExistence type="predicted"/>
<name>A0A6J6KX41_9ZZZZ</name>